<feature type="signal peptide" evidence="5">
    <location>
        <begin position="1"/>
        <end position="21"/>
    </location>
</feature>
<name>A0A0P6VH25_9HYPH</name>
<evidence type="ECO:0000259" key="6">
    <source>
        <dbReference type="PROSITE" id="PS51007"/>
    </source>
</evidence>
<dbReference type="SUPFAM" id="SSF46626">
    <property type="entry name" value="Cytochrome c"/>
    <property type="match status" value="2"/>
</dbReference>
<sequence length="274" mass="28916">MKWTLAFAAAIIAAGSASAMAETSVERGAYLMKSIVACGNCHTVQTPNGPLADRDLAGGMEIPDEGMVARVPNITSDKETGIGKWTEAQIILAIREGKRPDGSIIGPPMPIGQYRKMADEDVKAIVAYLQQTKPVAGKVAASEYKFPLPPAYGPPVGKVEAPSRSDKAAYGRYLVTALGHCIECHSPMGAHGPDTEGKPFQGGAVFKGPWGASVAPALNASHLGSWSDDEIKRAITTGVSKDGRRLTPPMGFGYYKNMAAADLDSIVAYLRTLK</sequence>
<protein>
    <submittedName>
        <fullName evidence="7">Cytochrome C</fullName>
    </submittedName>
</protein>
<feature type="chain" id="PRO_5006131540" evidence="5">
    <location>
        <begin position="22"/>
        <end position="274"/>
    </location>
</feature>
<reference evidence="7 8" key="2">
    <citation type="submission" date="2015-10" db="EMBL/GenBank/DDBJ databases">
        <title>Draft Genome Sequence of Prosthecomicrobium hirschii ATCC 27832.</title>
        <authorList>
            <person name="Daniel J."/>
            <person name="Givan S.A."/>
            <person name="Brun Y.V."/>
            <person name="Brown P.J."/>
        </authorList>
    </citation>
    <scope>NUCLEOTIDE SEQUENCE [LARGE SCALE GENOMIC DNA]</scope>
    <source>
        <strain evidence="7 8">16</strain>
    </source>
</reference>
<keyword evidence="2 4" id="KW-0479">Metal-binding</keyword>
<reference evidence="7 8" key="1">
    <citation type="submission" date="2015-09" db="EMBL/GenBank/DDBJ databases">
        <authorList>
            <person name="Jackson K.R."/>
            <person name="Lunt B.L."/>
            <person name="Fisher J.N.B."/>
            <person name="Gardner A.V."/>
            <person name="Bailey M.E."/>
            <person name="Deus L.M."/>
            <person name="Earl A.S."/>
            <person name="Gibby P.D."/>
            <person name="Hartmann K.A."/>
            <person name="Liu J.E."/>
            <person name="Manci A.M."/>
            <person name="Nielsen D.A."/>
            <person name="Solomon M.B."/>
            <person name="Breakwell D.P."/>
            <person name="Burnett S.H."/>
            <person name="Grose J.H."/>
        </authorList>
    </citation>
    <scope>NUCLEOTIDE SEQUENCE [LARGE SCALE GENOMIC DNA]</scope>
    <source>
        <strain evidence="7 8">16</strain>
    </source>
</reference>
<dbReference type="PANTHER" id="PTHR35008">
    <property type="entry name" value="BLL4482 PROTEIN-RELATED"/>
    <property type="match status" value="1"/>
</dbReference>
<dbReference type="Pfam" id="PF00034">
    <property type="entry name" value="Cytochrom_C"/>
    <property type="match status" value="2"/>
</dbReference>
<dbReference type="GO" id="GO:0009055">
    <property type="term" value="F:electron transfer activity"/>
    <property type="evidence" value="ECO:0007669"/>
    <property type="project" value="InterPro"/>
</dbReference>
<organism evidence="7 8">
    <name type="scientific">Prosthecodimorpha hirschii</name>
    <dbReference type="NCBI Taxonomy" id="665126"/>
    <lineage>
        <taxon>Bacteria</taxon>
        <taxon>Pseudomonadati</taxon>
        <taxon>Pseudomonadota</taxon>
        <taxon>Alphaproteobacteria</taxon>
        <taxon>Hyphomicrobiales</taxon>
        <taxon>Ancalomicrobiaceae</taxon>
        <taxon>Prosthecodimorpha</taxon>
    </lineage>
</organism>
<dbReference type="STRING" id="665126.ABB55_03075"/>
<keyword evidence="3 4" id="KW-0408">Iron</keyword>
<dbReference type="PROSITE" id="PS51007">
    <property type="entry name" value="CYTC"/>
    <property type="match status" value="2"/>
</dbReference>
<evidence type="ECO:0000313" key="7">
    <source>
        <dbReference type="EMBL" id="KPL51331.1"/>
    </source>
</evidence>
<comment type="caution">
    <text evidence="7">The sequence shown here is derived from an EMBL/GenBank/DDBJ whole genome shotgun (WGS) entry which is preliminary data.</text>
</comment>
<feature type="domain" description="Cytochrome c" evidence="6">
    <location>
        <begin position="166"/>
        <end position="274"/>
    </location>
</feature>
<dbReference type="GO" id="GO:0046872">
    <property type="term" value="F:metal ion binding"/>
    <property type="evidence" value="ECO:0007669"/>
    <property type="project" value="UniProtKB-KW"/>
</dbReference>
<evidence type="ECO:0000256" key="4">
    <source>
        <dbReference type="PROSITE-ProRule" id="PRU00433"/>
    </source>
</evidence>
<evidence type="ECO:0000256" key="1">
    <source>
        <dbReference type="ARBA" id="ARBA00022617"/>
    </source>
</evidence>
<dbReference type="PANTHER" id="PTHR35008:SF8">
    <property type="entry name" value="ALCOHOL DEHYDROGENASE CYTOCHROME C SUBUNIT"/>
    <property type="match status" value="1"/>
</dbReference>
<dbReference type="Proteomes" id="UP000048984">
    <property type="component" value="Unassembled WGS sequence"/>
</dbReference>
<dbReference type="InterPro" id="IPR036909">
    <property type="entry name" value="Cyt_c-like_dom_sf"/>
</dbReference>
<evidence type="ECO:0000313" key="8">
    <source>
        <dbReference type="Proteomes" id="UP000048984"/>
    </source>
</evidence>
<feature type="domain" description="Cytochrome c" evidence="6">
    <location>
        <begin position="23"/>
        <end position="133"/>
    </location>
</feature>
<proteinExistence type="predicted"/>
<dbReference type="InterPro" id="IPR051459">
    <property type="entry name" value="Cytochrome_c-type_DH"/>
</dbReference>
<gene>
    <name evidence="7" type="ORF">ABB55_03075</name>
</gene>
<dbReference type="GO" id="GO:0020037">
    <property type="term" value="F:heme binding"/>
    <property type="evidence" value="ECO:0007669"/>
    <property type="project" value="InterPro"/>
</dbReference>
<dbReference type="Gene3D" id="1.10.760.10">
    <property type="entry name" value="Cytochrome c-like domain"/>
    <property type="match status" value="2"/>
</dbReference>
<accession>A0A0P6VH25</accession>
<dbReference type="RefSeq" id="WP_054357494.1">
    <property type="nucleotide sequence ID" value="NZ_LJYW01000001.1"/>
</dbReference>
<keyword evidence="1 4" id="KW-0349">Heme</keyword>
<evidence type="ECO:0000256" key="5">
    <source>
        <dbReference type="SAM" id="SignalP"/>
    </source>
</evidence>
<evidence type="ECO:0000256" key="2">
    <source>
        <dbReference type="ARBA" id="ARBA00022723"/>
    </source>
</evidence>
<keyword evidence="5" id="KW-0732">Signal</keyword>
<evidence type="ECO:0000256" key="3">
    <source>
        <dbReference type="ARBA" id="ARBA00023004"/>
    </source>
</evidence>
<dbReference type="EMBL" id="LJYW01000001">
    <property type="protein sequence ID" value="KPL51331.1"/>
    <property type="molecule type" value="Genomic_DNA"/>
</dbReference>
<keyword evidence="8" id="KW-1185">Reference proteome</keyword>
<dbReference type="AlphaFoldDB" id="A0A0P6VH25"/>
<dbReference type="InterPro" id="IPR009056">
    <property type="entry name" value="Cyt_c-like_dom"/>
</dbReference>